<dbReference type="GO" id="GO:0006364">
    <property type="term" value="P:rRNA processing"/>
    <property type="evidence" value="ECO:0007669"/>
    <property type="project" value="TreeGrafter"/>
</dbReference>
<evidence type="ECO:0000259" key="9">
    <source>
        <dbReference type="Pfam" id="PF08790"/>
    </source>
</evidence>
<feature type="compositionally biased region" description="Pro residues" evidence="8">
    <location>
        <begin position="269"/>
        <end position="282"/>
    </location>
</feature>
<gene>
    <name evidence="10" type="ORF">FAUST_5041</name>
</gene>
<feature type="compositionally biased region" description="Acidic residues" evidence="8">
    <location>
        <begin position="258"/>
        <end position="267"/>
    </location>
</feature>
<dbReference type="GO" id="GO:0005730">
    <property type="term" value="C:nucleolus"/>
    <property type="evidence" value="ECO:0007669"/>
    <property type="project" value="TreeGrafter"/>
</dbReference>
<evidence type="ECO:0000313" key="11">
    <source>
        <dbReference type="Proteomes" id="UP000537989"/>
    </source>
</evidence>
<dbReference type="Gene3D" id="3.30.1490.490">
    <property type="match status" value="1"/>
</dbReference>
<dbReference type="InterPro" id="IPR039999">
    <property type="entry name" value="LYAR"/>
</dbReference>
<evidence type="ECO:0000256" key="1">
    <source>
        <dbReference type="ARBA" id="ARBA00004123"/>
    </source>
</evidence>
<organism evidence="10 11">
    <name type="scientific">Fusarium austroamericanum</name>
    <dbReference type="NCBI Taxonomy" id="282268"/>
    <lineage>
        <taxon>Eukaryota</taxon>
        <taxon>Fungi</taxon>
        <taxon>Dikarya</taxon>
        <taxon>Ascomycota</taxon>
        <taxon>Pezizomycotina</taxon>
        <taxon>Sordariomycetes</taxon>
        <taxon>Hypocreomycetidae</taxon>
        <taxon>Hypocreales</taxon>
        <taxon>Nectriaceae</taxon>
        <taxon>Fusarium</taxon>
    </lineage>
</organism>
<dbReference type="PANTHER" id="PTHR13100">
    <property type="entry name" value="CELL GROWTH-REGULATING NUCLEOLAR PROTEIN LYAR"/>
    <property type="match status" value="1"/>
</dbReference>
<feature type="domain" description="Zinc finger C2H2 LYAR-type" evidence="9">
    <location>
        <begin position="169"/>
        <end position="196"/>
    </location>
</feature>
<dbReference type="InterPro" id="IPR014898">
    <property type="entry name" value="Znf_C2H2_LYAR"/>
</dbReference>
<dbReference type="Pfam" id="PF08790">
    <property type="entry name" value="zf-LYAR"/>
    <property type="match status" value="1"/>
</dbReference>
<evidence type="ECO:0000256" key="6">
    <source>
        <dbReference type="ARBA" id="ARBA00023242"/>
    </source>
</evidence>
<keyword evidence="6" id="KW-0539">Nucleus</keyword>
<feature type="compositionally biased region" description="Low complexity" evidence="8">
    <location>
        <begin position="474"/>
        <end position="487"/>
    </location>
</feature>
<feature type="region of interest" description="Disordered" evidence="8">
    <location>
        <begin position="258"/>
        <end position="518"/>
    </location>
</feature>
<evidence type="ECO:0000256" key="3">
    <source>
        <dbReference type="ARBA" id="ARBA00022737"/>
    </source>
</evidence>
<evidence type="ECO:0000256" key="2">
    <source>
        <dbReference type="ARBA" id="ARBA00022723"/>
    </source>
</evidence>
<keyword evidence="3" id="KW-0677">Repeat</keyword>
<dbReference type="InterPro" id="IPR036236">
    <property type="entry name" value="Znf_C2H2_sf"/>
</dbReference>
<comment type="subcellular location">
    <subcellularLocation>
        <location evidence="1">Nucleus</location>
    </subcellularLocation>
</comment>
<feature type="compositionally biased region" description="Basic and acidic residues" evidence="8">
    <location>
        <begin position="488"/>
        <end position="497"/>
    </location>
</feature>
<keyword evidence="11" id="KW-1185">Reference proteome</keyword>
<dbReference type="SUPFAM" id="SSF57667">
    <property type="entry name" value="beta-beta-alpha zinc fingers"/>
    <property type="match status" value="1"/>
</dbReference>
<dbReference type="GO" id="GO:0000122">
    <property type="term" value="P:negative regulation of transcription by RNA polymerase II"/>
    <property type="evidence" value="ECO:0007669"/>
    <property type="project" value="TreeGrafter"/>
</dbReference>
<keyword evidence="2" id="KW-0479">Metal-binding</keyword>
<proteinExistence type="predicted"/>
<dbReference type="EMBL" id="JAAMOD010000128">
    <property type="protein sequence ID" value="KAF5239276.1"/>
    <property type="molecule type" value="Genomic_DNA"/>
</dbReference>
<accession>A0AAN6HGD3</accession>
<dbReference type="PROSITE" id="PS51804">
    <property type="entry name" value="ZF_C2HC_LYAR"/>
    <property type="match status" value="1"/>
</dbReference>
<evidence type="ECO:0000256" key="4">
    <source>
        <dbReference type="ARBA" id="ARBA00022771"/>
    </source>
</evidence>
<evidence type="ECO:0000256" key="7">
    <source>
        <dbReference type="PROSITE-ProRule" id="PRU01145"/>
    </source>
</evidence>
<feature type="compositionally biased region" description="Basic residues" evidence="8">
    <location>
        <begin position="435"/>
        <end position="447"/>
    </location>
</feature>
<evidence type="ECO:0000256" key="5">
    <source>
        <dbReference type="ARBA" id="ARBA00022833"/>
    </source>
</evidence>
<keyword evidence="4 7" id="KW-0863">Zinc-finger</keyword>
<keyword evidence="5" id="KW-0862">Zinc</keyword>
<comment type="caution">
    <text evidence="10">The sequence shown here is derived from an EMBL/GenBank/DDBJ whole genome shotgun (WGS) entry which is preliminary data.</text>
</comment>
<name>A0AAN6HGD3_FUSAU</name>
<feature type="compositionally biased region" description="Basic residues" evidence="8">
    <location>
        <begin position="464"/>
        <end position="473"/>
    </location>
</feature>
<evidence type="ECO:0000256" key="8">
    <source>
        <dbReference type="SAM" id="MobiDB-lite"/>
    </source>
</evidence>
<dbReference type="PANTHER" id="PTHR13100:SF10">
    <property type="entry name" value="CELL GROWTH-REGULATING NUCLEOLAR PROTEIN"/>
    <property type="match status" value="1"/>
</dbReference>
<dbReference type="GO" id="GO:0003677">
    <property type="term" value="F:DNA binding"/>
    <property type="evidence" value="ECO:0007669"/>
    <property type="project" value="InterPro"/>
</dbReference>
<sequence>MPWSGVPWSRKPRLSIPSARIVYAGWLAGLFWFPNPPAAQAILISYPPSVSISQTQLLCITLQCNAHPSTQTQAHLNAHPPKTTSYTPDITPTTPFLSRTASFKGHPFFPMPISWPTINRPAMLSPPLASFKYPSTPPRRIERVSINCGDVLTKKKLDPHRNRCRGATFTCIDCMVYFPGVQYRSHTSCMTEDQKYQGALYKDKKNKKQKHSHNHDNQQHYTQDQAMAAVQASVNHTATMNHYAYVEDAPEDQFGWAEYEESSDDESPNGPPPEAPTPPSAAPEPHVDVFEFLVGTGQTPNASNMNLGEQDLPDGEPGTSMVRYEPKDKQDDYSFMDDDEPIVEYGSAPVPTAEFVTPAPKSERRKSRSSTEKKDKKRKHLHVDIPNDQVMTDAPPVLHSGLTGGINRMMRPVYPPSPDYSGGDMPDASPTSPLKKTKHSKHSKHSKSASASHSIFGMIAGSKPKSKSTKSKTKSSSSSKSKKSSSSSKKEKKEKKPQQLIEYRPQSKDGNEPNEGQVVLYKPRADVFLSFVDKGPESEKGVSLNRVLKRFHREREANGSELGKGKEEKELWRSLRLRQNDQGEIVLFSVE</sequence>
<dbReference type="Proteomes" id="UP000537989">
    <property type="component" value="Unassembled WGS sequence"/>
</dbReference>
<reference evidence="10 11" key="1">
    <citation type="submission" date="2020-02" db="EMBL/GenBank/DDBJ databases">
        <title>Identification and distribution of gene clusters putatively required for synthesis of sphingolipid metabolism inhibitors in phylogenetically diverse species of the filamentous fungus Fusarium.</title>
        <authorList>
            <person name="Kim H.-S."/>
            <person name="Busman M."/>
            <person name="Brown D.W."/>
            <person name="Divon H."/>
            <person name="Uhlig S."/>
            <person name="Proctor R.H."/>
        </authorList>
    </citation>
    <scope>NUCLEOTIDE SEQUENCE [LARGE SCALE GENOMIC DNA]</scope>
    <source>
        <strain evidence="10 11">NRRL 2903</strain>
    </source>
</reference>
<feature type="compositionally biased region" description="Polar residues" evidence="8">
    <location>
        <begin position="296"/>
        <end position="307"/>
    </location>
</feature>
<dbReference type="AlphaFoldDB" id="A0AAN6HGD3"/>
<protein>
    <recommendedName>
        <fullName evidence="9">Zinc finger C2H2 LYAR-type domain-containing protein</fullName>
    </recommendedName>
</protein>
<dbReference type="GO" id="GO:0008270">
    <property type="term" value="F:zinc ion binding"/>
    <property type="evidence" value="ECO:0007669"/>
    <property type="project" value="UniProtKB-KW"/>
</dbReference>
<evidence type="ECO:0000313" key="10">
    <source>
        <dbReference type="EMBL" id="KAF5239276.1"/>
    </source>
</evidence>